<keyword evidence="15 23" id="KW-0175">Coiled coil</keyword>
<organism evidence="24">
    <name type="scientific">Xenopus tropicalis</name>
    <name type="common">Western clawed frog</name>
    <name type="synonym">Silurana tropicalis</name>
    <dbReference type="NCBI Taxonomy" id="8364"/>
    <lineage>
        <taxon>Eukaryota</taxon>
        <taxon>Metazoa</taxon>
        <taxon>Chordata</taxon>
        <taxon>Craniata</taxon>
        <taxon>Vertebrata</taxon>
        <taxon>Euteleostomi</taxon>
        <taxon>Amphibia</taxon>
        <taxon>Batrachia</taxon>
        <taxon>Anura</taxon>
        <taxon>Pipoidea</taxon>
        <taxon>Pipidae</taxon>
        <taxon>Xenopodinae</taxon>
        <taxon>Xenopus</taxon>
        <taxon>Silurana</taxon>
    </lineage>
</organism>
<proteinExistence type="inferred from homology"/>
<keyword evidence="6" id="KW-0158">Chromosome</keyword>
<evidence type="ECO:0000256" key="8">
    <source>
        <dbReference type="ARBA" id="ARBA00022499"/>
    </source>
</evidence>
<dbReference type="GO" id="GO:0007094">
    <property type="term" value="P:mitotic spindle assembly checkpoint signaling"/>
    <property type="evidence" value="ECO:0007669"/>
    <property type="project" value="InterPro"/>
</dbReference>
<keyword evidence="19" id="KW-0137">Centromere</keyword>
<dbReference type="PANTHER" id="PTHR23168">
    <property type="entry name" value="MITOTIC SPINDLE ASSEMBLY CHECKPOINT PROTEIN MAD1 MITOTIC ARREST DEFICIENT-LIKE PROTEIN 1"/>
    <property type="match status" value="1"/>
</dbReference>
<dbReference type="PANTHER" id="PTHR23168:SF0">
    <property type="entry name" value="MITOTIC SPINDLE ASSEMBLY CHECKPOINT PROTEIN MAD1"/>
    <property type="match status" value="1"/>
</dbReference>
<evidence type="ECO:0000256" key="20">
    <source>
        <dbReference type="ARBA" id="ARBA00053509"/>
    </source>
</evidence>
<evidence type="ECO:0000256" key="13">
    <source>
        <dbReference type="ARBA" id="ARBA00022843"/>
    </source>
</evidence>
<dbReference type="Gene3D" id="1.20.5.170">
    <property type="match status" value="1"/>
</dbReference>
<dbReference type="GO" id="GO:1990728">
    <property type="term" value="C:mitotic spindle assembly checkpoint MAD1-MAD2 complex"/>
    <property type="evidence" value="ECO:0007669"/>
    <property type="project" value="UniProtKB-ARBA"/>
</dbReference>
<keyword evidence="18" id="KW-0131">Cell cycle</keyword>
<evidence type="ECO:0000256" key="15">
    <source>
        <dbReference type="ARBA" id="ARBA00023054"/>
    </source>
</evidence>
<comment type="function">
    <text evidence="20">Component of the spindle-assembly checkpoint that prevents the onset of anaphase until all chromosomes are properly aligned at the metaphase plate. Forms a heterotetrameric complex with the closed conformation form of MAD2L1 (C-MAD2) at unattached kinetochores during prometaphase, recruits an open conformation of MAD2L1 (O-MAD2) and promotes the conversion of O-MAD2 to C-MAD2, which ensures mitotic checkpoint signaling.</text>
</comment>
<keyword evidence="10" id="KW-0132">Cell division</keyword>
<comment type="similarity">
    <text evidence="5">Belongs to the MAD1 family.</text>
</comment>
<evidence type="ECO:0000256" key="17">
    <source>
        <dbReference type="ARBA" id="ARBA00023242"/>
    </source>
</evidence>
<evidence type="ECO:0000256" key="10">
    <source>
        <dbReference type="ARBA" id="ARBA00022618"/>
    </source>
</evidence>
<reference evidence="26" key="3">
    <citation type="submission" date="2025-04" db="UniProtKB">
        <authorList>
            <consortium name="RefSeq"/>
        </authorList>
    </citation>
    <scope>IDENTIFICATION</scope>
    <source>
        <strain evidence="26">Nigerian</strain>
        <tissue evidence="26">Liver and blood</tissue>
    </source>
</reference>
<evidence type="ECO:0000256" key="4">
    <source>
        <dbReference type="ARBA" id="ARBA00004647"/>
    </source>
</evidence>
<evidence type="ECO:0000256" key="1">
    <source>
        <dbReference type="ARBA" id="ARBA00004259"/>
    </source>
</evidence>
<dbReference type="GO" id="GO:1990706">
    <property type="term" value="C:MAD1 complex"/>
    <property type="evidence" value="ECO:0007669"/>
    <property type="project" value="UniProtKB-ARBA"/>
</dbReference>
<keyword evidence="25" id="KW-1185">Reference proteome</keyword>
<evidence type="ECO:0000256" key="18">
    <source>
        <dbReference type="ARBA" id="ARBA00023306"/>
    </source>
</evidence>
<feature type="coiled-coil region" evidence="23">
    <location>
        <begin position="65"/>
        <end position="321"/>
    </location>
</feature>
<dbReference type="Pfam" id="PF05557">
    <property type="entry name" value="MAD"/>
    <property type="match status" value="1"/>
</dbReference>
<keyword evidence="8" id="KW-1017">Isopeptide bond</keyword>
<feature type="coiled-coil region" evidence="23">
    <location>
        <begin position="463"/>
        <end position="592"/>
    </location>
</feature>
<evidence type="ECO:0000256" key="5">
    <source>
        <dbReference type="ARBA" id="ARBA00008029"/>
    </source>
</evidence>
<dbReference type="CTD" id="8379"/>
<keyword evidence="12" id="KW-0995">Kinetochore</keyword>
<dbReference type="GeneID" id="448774"/>
<dbReference type="Ensembl" id="ENSXETT00000091682">
    <property type="protein sequence ID" value="ENSXETP00000068891"/>
    <property type="gene ID" value="ENSXETG00000022997"/>
</dbReference>
<dbReference type="AlphaFoldDB" id="A0A6I8Q8D1"/>
<evidence type="ECO:0000256" key="9">
    <source>
        <dbReference type="ARBA" id="ARBA00022553"/>
    </source>
</evidence>
<evidence type="ECO:0000256" key="2">
    <source>
        <dbReference type="ARBA" id="ARBA00004300"/>
    </source>
</evidence>
<dbReference type="RefSeq" id="XP_031748466.1">
    <property type="nucleotide sequence ID" value="XM_031892606.1"/>
</dbReference>
<dbReference type="GO" id="GO:0005635">
    <property type="term" value="C:nuclear envelope"/>
    <property type="evidence" value="ECO:0007669"/>
    <property type="project" value="UniProtKB-SubCell"/>
</dbReference>
<keyword evidence="11" id="KW-0498">Mitosis</keyword>
<comment type="subcellular location">
    <subcellularLocation>
        <location evidence="3">Chromosome</location>
        <location evidence="3">Centromere</location>
        <location evidence="3">Kinetochore</location>
    </subcellularLocation>
    <subcellularLocation>
        <location evidence="2">Cytoplasm</location>
        <location evidence="2">Cytoskeleton</location>
        <location evidence="2">Microtubule organizing center</location>
        <location evidence="2">Centrosome</location>
    </subcellularLocation>
    <subcellularLocation>
        <location evidence="4">Cytoplasm</location>
        <location evidence="4">Cytoskeleton</location>
        <location evidence="4">Spindle pole</location>
    </subcellularLocation>
    <subcellularLocation>
        <location evidence="1">Nucleus envelope</location>
    </subcellularLocation>
</comment>
<reference evidence="24" key="2">
    <citation type="submission" date="2020-05" db="UniProtKB">
        <authorList>
            <consortium name="Ensembl"/>
        </authorList>
    </citation>
    <scope>IDENTIFICATION</scope>
</reference>
<evidence type="ECO:0000313" key="26">
    <source>
        <dbReference type="RefSeq" id="XP_031748466.1"/>
    </source>
</evidence>
<evidence type="ECO:0000256" key="14">
    <source>
        <dbReference type="ARBA" id="ARBA00022990"/>
    </source>
</evidence>
<reference evidence="24" key="1">
    <citation type="journal article" date="2010" name="Science">
        <title>The genome of the Western clawed frog Xenopus tropicalis.</title>
        <authorList>
            <person name="Hellsten U."/>
            <person name="Harland R.M."/>
            <person name="Gilchrist M.J."/>
            <person name="Hendrix D."/>
            <person name="Jurka J."/>
            <person name="Kapitonov V."/>
            <person name="Ovcharenko I."/>
            <person name="Putnam N.H."/>
            <person name="Shu S."/>
            <person name="Taher L."/>
            <person name="Blitz I.L."/>
            <person name="Blumberg B."/>
            <person name="Dichmann D.S."/>
            <person name="Dubchak I."/>
            <person name="Amaya E."/>
            <person name="Detter J.C."/>
            <person name="Fletcher R."/>
            <person name="Gerhard D.S."/>
            <person name="Goodstein D."/>
            <person name="Graves T."/>
            <person name="Grigoriev I.V."/>
            <person name="Grimwood J."/>
            <person name="Kawashima T."/>
            <person name="Lindquist E."/>
            <person name="Lucas S.M."/>
            <person name="Mead P.E."/>
            <person name="Mitros T."/>
            <person name="Ogino H."/>
            <person name="Ohta Y."/>
            <person name="Poliakov A.V."/>
            <person name="Pollet N."/>
            <person name="Robert J."/>
            <person name="Salamov A."/>
            <person name="Sater A.K."/>
            <person name="Schmutz J."/>
            <person name="Terry A."/>
            <person name="Vize P.D."/>
            <person name="Warren W.C."/>
            <person name="Wells D."/>
            <person name="Wills A."/>
            <person name="Wilson R.K."/>
            <person name="Zimmerman L.B."/>
            <person name="Zorn A.M."/>
            <person name="Grainger R."/>
            <person name="Grammer T."/>
            <person name="Khokha M.K."/>
            <person name="Richardson P.M."/>
            <person name="Rokhsar D.S."/>
        </authorList>
    </citation>
    <scope>NUCLEOTIDE SEQUENCE [LARGE SCALE GENOMIC DNA]</scope>
    <source>
        <strain evidence="24">Nigerian</strain>
    </source>
</reference>
<dbReference type="GeneTree" id="ENSGT00390000001316"/>
<dbReference type="GO" id="GO:0000922">
    <property type="term" value="C:spindle pole"/>
    <property type="evidence" value="ECO:0007669"/>
    <property type="project" value="UniProtKB-SubCell"/>
</dbReference>
<evidence type="ECO:0000313" key="24">
    <source>
        <dbReference type="Ensembl" id="ENSXETP00000068891"/>
    </source>
</evidence>
<dbReference type="GO" id="GO:0005813">
    <property type="term" value="C:centrosome"/>
    <property type="evidence" value="ECO:0007669"/>
    <property type="project" value="UniProtKB-SubCell"/>
</dbReference>
<keyword evidence="14" id="KW-0007">Acetylation</keyword>
<dbReference type="Gene3D" id="3.30.457.60">
    <property type="match status" value="1"/>
</dbReference>
<evidence type="ECO:0000313" key="25">
    <source>
        <dbReference type="Proteomes" id="UP000008143"/>
    </source>
</evidence>
<dbReference type="Xenbase" id="XB-GENE-6258053">
    <property type="gene designation" value="mad1l1"/>
</dbReference>
<evidence type="ECO:0000313" key="27">
    <source>
        <dbReference type="Xenbase" id="XB-GENE-6258053"/>
    </source>
</evidence>
<evidence type="ECO:0000256" key="7">
    <source>
        <dbReference type="ARBA" id="ARBA00022490"/>
    </source>
</evidence>
<evidence type="ECO:0000256" key="6">
    <source>
        <dbReference type="ARBA" id="ARBA00022454"/>
    </source>
</evidence>
<evidence type="ECO:0000256" key="19">
    <source>
        <dbReference type="ARBA" id="ARBA00023328"/>
    </source>
</evidence>
<sequence length="689" mass="80077">MDDSEDNTTVISTLRSFNKFLSQPLEGTAPSLGTSTSTGASLQMQFQQRFLLEDQAAQIRSKSHLIQVEREKMQMELSHKRARIELEKAASTNAKNYEREADRNQELITRIKALEERENDFQNKLQEQNEMIKSYKKTIEAQSKKLLEKEDKLSELNENISVLKGKATELQWKIMNQEMQIKTQETEKQEMTEQLEIHRKKLQESNEKMQALHELQAQNVDNEQKIKSLEQKLSAQEQDAAIVKSMKSDLAKLPKLERELQQLRDENAYHREMKENNALLKEEVEGLRRAAERFNKMKEDLVGLEIEKEQLLKKLKLWESLEHTTGLNISARMLETSRQQLREELLKVQAGFLEEKKRREHQEAFVRRLQKRVLLLTKERDGMRAILDSYDSELTPTEHSPQLSRRLREAEDMVQKVQDHNAEMETQLSEALEETGIQKQKSDLLMAELKVLKSQMGSSDQNISFTNEAMNTLRLKIEELEAERGRLEEENKILEMRLERLNLQGCYDPSKTKVIHLGLNPSSQAKQQRAETVRQLQEECSKLRELVRILEGGAQIPDKLEAAGSVQSSQELTELKKQLESAELKNQRLREVFQTKIHEFRTACYMLTGYRIDITTENQYRLTSMYAEQKEDNLLFKASGSSGGKMQLLETDFSLTLRDFIDLHLHHQNSIPAFLSAVTLDLFSRQTFA</sequence>
<keyword evidence="9" id="KW-0597">Phosphoprotein</keyword>
<dbReference type="FunFam" id="1.20.5.170:FF:000051">
    <property type="entry name" value="mitotic spindle assembly checkpoint protein MAD1"/>
    <property type="match status" value="1"/>
</dbReference>
<dbReference type="InterPro" id="IPR008672">
    <property type="entry name" value="Mad1"/>
</dbReference>
<protein>
    <recommendedName>
        <fullName evidence="21">Mitotic spindle assembly checkpoint protein MAD1</fullName>
    </recommendedName>
    <alternativeName>
        <fullName evidence="22">Mitotic arrest deficient 1-like protein 1</fullName>
    </alternativeName>
</protein>
<dbReference type="GO" id="GO:0051301">
    <property type="term" value="P:cell division"/>
    <property type="evidence" value="ECO:0007669"/>
    <property type="project" value="UniProtKB-KW"/>
</dbReference>
<feature type="coiled-coil region" evidence="23">
    <location>
        <begin position="407"/>
        <end position="434"/>
    </location>
</feature>
<dbReference type="SUPFAM" id="SSF75704">
    <property type="entry name" value="Mitotic arrest deficient-like 1, Mad1"/>
    <property type="match status" value="1"/>
</dbReference>
<dbReference type="FunFam" id="3.30.457.60:FF:000002">
    <property type="entry name" value="Mitotic spindle assembly checkpoint protein MAD1"/>
    <property type="match status" value="1"/>
</dbReference>
<dbReference type="AGR" id="Xenbase:XB-GENE-6258053"/>
<keyword evidence="7" id="KW-0963">Cytoplasm</keyword>
<gene>
    <name evidence="24 26 27" type="primary">mad1l1</name>
    <name evidence="26" type="synonym">hsmad1</name>
    <name evidence="26" type="synonym">tp53i9</name>
    <name evidence="26" type="synonym">txbp181</name>
</gene>
<evidence type="ECO:0000256" key="23">
    <source>
        <dbReference type="SAM" id="Coils"/>
    </source>
</evidence>
<dbReference type="Gene3D" id="6.10.250.90">
    <property type="match status" value="1"/>
</dbReference>
<accession>A0A6I8Q8D1</accession>
<keyword evidence="17" id="KW-0539">Nucleus</keyword>
<keyword evidence="16" id="KW-0206">Cytoskeleton</keyword>
<name>A0A6I8Q8D1_XENTR</name>
<evidence type="ECO:0000256" key="11">
    <source>
        <dbReference type="ARBA" id="ARBA00022776"/>
    </source>
</evidence>
<evidence type="ECO:0000256" key="12">
    <source>
        <dbReference type="ARBA" id="ARBA00022838"/>
    </source>
</evidence>
<dbReference type="Proteomes" id="UP000008143">
    <property type="component" value="Chromosome 9"/>
</dbReference>
<evidence type="ECO:0000256" key="16">
    <source>
        <dbReference type="ARBA" id="ARBA00023212"/>
    </source>
</evidence>
<evidence type="ECO:0000256" key="3">
    <source>
        <dbReference type="ARBA" id="ARBA00004629"/>
    </source>
</evidence>
<dbReference type="GO" id="GO:0000776">
    <property type="term" value="C:kinetochore"/>
    <property type="evidence" value="ECO:0007669"/>
    <property type="project" value="UniProtKB-KW"/>
</dbReference>
<evidence type="ECO:0000256" key="21">
    <source>
        <dbReference type="ARBA" id="ARBA00073985"/>
    </source>
</evidence>
<keyword evidence="13" id="KW-0832">Ubl conjugation</keyword>
<dbReference type="Bgee" id="ENSXETG00000022997">
    <property type="expression patterns" value="Expressed in ovary and 12 other cell types or tissues"/>
</dbReference>
<evidence type="ECO:0000256" key="22">
    <source>
        <dbReference type="ARBA" id="ARBA00075803"/>
    </source>
</evidence>